<keyword evidence="2" id="KW-1185">Reference proteome</keyword>
<dbReference type="RefSeq" id="WP_012777703.1">
    <property type="nucleotide sequence ID" value="NC_012970.1"/>
</dbReference>
<accession>C6XEP8</accession>
<dbReference type="AlphaFoldDB" id="C6XEP8"/>
<organism evidence="1 2">
    <name type="scientific">Methylovorus glucosotrophus (strain SIP3-4)</name>
    <dbReference type="NCBI Taxonomy" id="582744"/>
    <lineage>
        <taxon>Bacteria</taxon>
        <taxon>Pseudomonadati</taxon>
        <taxon>Pseudomonadota</taxon>
        <taxon>Betaproteobacteria</taxon>
        <taxon>Nitrosomonadales</taxon>
        <taxon>Methylophilaceae</taxon>
        <taxon>Methylovorus</taxon>
    </lineage>
</organism>
<geneLocation type="plasmid" evidence="1 2">
    <name>pMsip01</name>
</geneLocation>
<sequence>MSPKMTATAIQKLKRRAKEIKKALGIKHSVALDQAAKEHGFNNWKDIESCYQNLTSSVSLLDIQNDLDSRFVRYREYVRTHASVSLVKPHITTGDIFHEVEIEGIRFAGGVSGNYPYILRRAGITGLMGDVQLGPCSIHLISETESLRAKPGYWICKYDKRQPRVYVGDLSEQGLVTLAHEFGILLPQEWVNKNVKISTFPTSMQRHLFYESPSFESLTQWCFAHPKEFESITGNSYLWDWPLRLSL</sequence>
<proteinExistence type="predicted"/>
<name>C6XEP8_METGS</name>
<reference evidence="2" key="1">
    <citation type="submission" date="2009-07" db="EMBL/GenBank/DDBJ databases">
        <title>Complete sequence of plasmid 1 of Methylovorus sp. SIP3-4.</title>
        <authorList>
            <consortium name="US DOE Joint Genome Institute"/>
            <person name="Lucas S."/>
            <person name="Copeland A."/>
            <person name="Lapidus A."/>
            <person name="Glavina del Rio T."/>
            <person name="Tice H."/>
            <person name="Bruce D."/>
            <person name="Goodwin L."/>
            <person name="Pitluck S."/>
            <person name="Clum A."/>
            <person name="Larimer F."/>
            <person name="Land M."/>
            <person name="Hauser L."/>
            <person name="Kyrpides N."/>
            <person name="Mikhailova N."/>
            <person name="Kayluzhnaya M."/>
            <person name="Chistoserdova L."/>
        </authorList>
    </citation>
    <scope>NUCLEOTIDE SEQUENCE [LARGE SCALE GENOMIC DNA]</scope>
    <source>
        <strain evidence="2">SIP3-4</strain>
        <plasmid evidence="2">pMsip01</plasmid>
    </source>
</reference>
<dbReference type="HOGENOM" id="CLU_1037506_0_0_4"/>
<dbReference type="OrthoDB" id="9134950at2"/>
<evidence type="ECO:0000313" key="1">
    <source>
        <dbReference type="EMBL" id="ACT52105.1"/>
    </source>
</evidence>
<protein>
    <submittedName>
        <fullName evidence="1">Uncharacterized protein</fullName>
    </submittedName>
</protein>
<gene>
    <name evidence="1" type="ordered locus">Msip34_2881</name>
</gene>
<dbReference type="EMBL" id="CP001675">
    <property type="protein sequence ID" value="ACT52105.1"/>
    <property type="molecule type" value="Genomic_DNA"/>
</dbReference>
<reference evidence="1 2" key="2">
    <citation type="journal article" date="2011" name="J. Bacteriol.">
        <title>Genomes of three methylotrophs from a single niche uncover genetic and metabolic divergence of Methylophilaceae.</title>
        <authorList>
            <person name="Lapidus A."/>
            <person name="Clum A."/>
            <person name="Labutti K."/>
            <person name="Kaluzhnaya M.G."/>
            <person name="Lim S."/>
            <person name="Beck D.A."/>
            <person name="Glavina Del Rio T."/>
            <person name="Nolan M."/>
            <person name="Mavromatis K."/>
            <person name="Huntemann M."/>
            <person name="Lucas S."/>
            <person name="Lidstrom M.E."/>
            <person name="Ivanova N."/>
            <person name="Chistoserdova L."/>
        </authorList>
    </citation>
    <scope>NUCLEOTIDE SEQUENCE [LARGE SCALE GENOMIC DNA]</scope>
    <source>
        <strain evidence="1 2">SIP3-4</strain>
        <plasmid evidence="1 2">pMsip01</plasmid>
    </source>
</reference>
<dbReference type="Proteomes" id="UP000002743">
    <property type="component" value="Plasmid pMsip01"/>
</dbReference>
<dbReference type="KEGG" id="mei:Msip34_2881"/>
<keyword evidence="1" id="KW-0614">Plasmid</keyword>
<evidence type="ECO:0000313" key="2">
    <source>
        <dbReference type="Proteomes" id="UP000002743"/>
    </source>
</evidence>